<dbReference type="STRING" id="648782.SAMN04488554_2614"/>
<dbReference type="InterPro" id="IPR032466">
    <property type="entry name" value="Metal_Hydrolase"/>
</dbReference>
<evidence type="ECO:0000259" key="1">
    <source>
        <dbReference type="Pfam" id="PF04909"/>
    </source>
</evidence>
<evidence type="ECO:0000313" key="2">
    <source>
        <dbReference type="EMBL" id="SEE72000.1"/>
    </source>
</evidence>
<keyword evidence="3" id="KW-1185">Reference proteome</keyword>
<dbReference type="GO" id="GO:0016787">
    <property type="term" value="F:hydrolase activity"/>
    <property type="evidence" value="ECO:0007669"/>
    <property type="project" value="InterPro"/>
</dbReference>
<dbReference type="Gene3D" id="3.20.20.140">
    <property type="entry name" value="Metal-dependent hydrolases"/>
    <property type="match status" value="1"/>
</dbReference>
<dbReference type="InterPro" id="IPR006680">
    <property type="entry name" value="Amidohydro-rel"/>
</dbReference>
<gene>
    <name evidence="2" type="ORF">SAMN04488554_2614</name>
</gene>
<sequence>MIVDVHGHLGPWFFFPCEGTAAENLRVMDTYGIDVQLVSSVEAVTYDPVAGNAALAQAISDEPRLRGLFVIDPRDLGAAERQLDDLRELFVGAKIHTHYSATPAGSPAMADALRLCADAGLPALVHTWGTEILDLADTVASVPGARAIAGHMGGPAWRLAPEAVARTDRLWLEPCYSRPDAGRVRWVLDRIDPRRMLFGTDATLIDPALAFGAMRAARLSADEERLVMSANAIDLFGLDPG</sequence>
<dbReference type="AlphaFoldDB" id="A0A1H5L4W8"/>
<dbReference type="RefSeq" id="WP_217632450.1">
    <property type="nucleotide sequence ID" value="NZ_FNTX01000002.1"/>
</dbReference>
<reference evidence="3" key="1">
    <citation type="submission" date="2016-10" db="EMBL/GenBank/DDBJ databases">
        <authorList>
            <person name="Varghese N."/>
            <person name="Submissions S."/>
        </authorList>
    </citation>
    <scope>NUCLEOTIDE SEQUENCE [LARGE SCALE GENOMIC DNA]</scope>
    <source>
        <strain evidence="3">DSM 21368</strain>
    </source>
</reference>
<name>A0A1H5L4W8_9MICO</name>
<feature type="domain" description="Amidohydrolase-related" evidence="1">
    <location>
        <begin position="49"/>
        <end position="238"/>
    </location>
</feature>
<dbReference type="Proteomes" id="UP000199220">
    <property type="component" value="Unassembled WGS sequence"/>
</dbReference>
<evidence type="ECO:0000313" key="3">
    <source>
        <dbReference type="Proteomes" id="UP000199220"/>
    </source>
</evidence>
<dbReference type="SUPFAM" id="SSF51556">
    <property type="entry name" value="Metallo-dependent hydrolases"/>
    <property type="match status" value="1"/>
</dbReference>
<protein>
    <recommendedName>
        <fullName evidence="1">Amidohydrolase-related domain-containing protein</fullName>
    </recommendedName>
</protein>
<organism evidence="2 3">
    <name type="scientific">Ruania alba</name>
    <dbReference type="NCBI Taxonomy" id="648782"/>
    <lineage>
        <taxon>Bacteria</taxon>
        <taxon>Bacillati</taxon>
        <taxon>Actinomycetota</taxon>
        <taxon>Actinomycetes</taxon>
        <taxon>Micrococcales</taxon>
        <taxon>Ruaniaceae</taxon>
        <taxon>Ruania</taxon>
    </lineage>
</organism>
<accession>A0A1H5L4W8</accession>
<dbReference type="EMBL" id="FNTX01000002">
    <property type="protein sequence ID" value="SEE72000.1"/>
    <property type="molecule type" value="Genomic_DNA"/>
</dbReference>
<proteinExistence type="predicted"/>
<dbReference type="Pfam" id="PF04909">
    <property type="entry name" value="Amidohydro_2"/>
    <property type="match status" value="1"/>
</dbReference>